<dbReference type="Proteomes" id="UP000244940">
    <property type="component" value="Unassembled WGS sequence"/>
</dbReference>
<organism evidence="2 3">
    <name type="scientific">Pararhodobacter marinus</name>
    <dbReference type="NCBI Taxonomy" id="2184063"/>
    <lineage>
        <taxon>Bacteria</taxon>
        <taxon>Pseudomonadati</taxon>
        <taxon>Pseudomonadota</taxon>
        <taxon>Alphaproteobacteria</taxon>
        <taxon>Rhodobacterales</taxon>
        <taxon>Paracoccaceae</taxon>
        <taxon>Pararhodobacter</taxon>
    </lineage>
</organism>
<feature type="transmembrane region" description="Helical" evidence="1">
    <location>
        <begin position="290"/>
        <end position="309"/>
    </location>
</feature>
<keyword evidence="1" id="KW-0812">Transmembrane</keyword>
<gene>
    <name evidence="2" type="ORF">C4N9_03570</name>
</gene>
<sequence>MTTRGFQIYALTLTLAGIAALCGVIAWRTGGALFYTLDDPYIHLALAEEILRGNYGINPGEVASPSSSMLYALALAPLLALGLGTLSPLVLSVAGQGVAIWLLAGALAPPLALRRAVALVAGPLLALAINAMGLPLTGMEHPLHVAVSVAILLGLARAATGPAPGWLLVAILLAPALRFEGYAQALAAVAALSFLDHRRMALLALAGLVALSLAYGLAMQALGLPLLPSSVMVKSAASAAALGADGRSALIAVIVNAIRGAQTPQGALMILAGLVLLALVVWRPDRVSRAVVWPLLAALAAHFLVGRFGWFARYEVYAVALTLTGLGLIVPRHLPGAVLLLPLAAYGWTYLPTLQQTPAAALSVYQQQYQMHRFATAFFPHPVAVNDIGWVAYDNEGPVLDLWGLGSEEARQLTAAQGRTVGTLRQLSDGRADYAMVYDIAFEGAIPPEWCRIATLTTSRVIAASDSVSFYLIDRDLEAAMRDALTAFAPTLPAGAALSVHSCQ</sequence>
<feature type="transmembrane region" description="Helical" evidence="1">
    <location>
        <begin position="267"/>
        <end position="284"/>
    </location>
</feature>
<feature type="transmembrane region" description="Helical" evidence="1">
    <location>
        <begin position="116"/>
        <end position="136"/>
    </location>
</feature>
<dbReference type="AlphaFoldDB" id="A0A2U2CG19"/>
<feature type="transmembrane region" description="Helical" evidence="1">
    <location>
        <begin position="202"/>
        <end position="224"/>
    </location>
</feature>
<dbReference type="OrthoDB" id="104925at2"/>
<name>A0A2U2CG19_9RHOB</name>
<dbReference type="GeneID" id="94363958"/>
<comment type="caution">
    <text evidence="2">The sequence shown here is derived from an EMBL/GenBank/DDBJ whole genome shotgun (WGS) entry which is preliminary data.</text>
</comment>
<reference evidence="2 3" key="1">
    <citation type="submission" date="2018-05" db="EMBL/GenBank/DDBJ databases">
        <title>Pararhodobacter marina sp. nov., isolated from deep-sea water of the Indian Ocean.</title>
        <authorList>
            <person name="Lai Q.Sr."/>
            <person name="Liu X."/>
            <person name="Shao Z."/>
        </authorList>
    </citation>
    <scope>NUCLEOTIDE SEQUENCE [LARGE SCALE GENOMIC DNA]</scope>
    <source>
        <strain evidence="2 3">CIC4N-9</strain>
    </source>
</reference>
<evidence type="ECO:0000313" key="3">
    <source>
        <dbReference type="Proteomes" id="UP000244940"/>
    </source>
</evidence>
<keyword evidence="1" id="KW-1133">Transmembrane helix</keyword>
<proteinExistence type="predicted"/>
<keyword evidence="1" id="KW-0472">Membrane</keyword>
<dbReference type="RefSeq" id="WP_109531925.1">
    <property type="nucleotide sequence ID" value="NZ_QEYD01000002.1"/>
</dbReference>
<evidence type="ECO:0008006" key="4">
    <source>
        <dbReference type="Google" id="ProtNLM"/>
    </source>
</evidence>
<dbReference type="EMBL" id="QEYD01000002">
    <property type="protein sequence ID" value="PWE30847.1"/>
    <property type="molecule type" value="Genomic_DNA"/>
</dbReference>
<evidence type="ECO:0000256" key="1">
    <source>
        <dbReference type="SAM" id="Phobius"/>
    </source>
</evidence>
<feature type="transmembrane region" description="Helical" evidence="1">
    <location>
        <begin position="166"/>
        <end position="195"/>
    </location>
</feature>
<keyword evidence="3" id="KW-1185">Reference proteome</keyword>
<evidence type="ECO:0000313" key="2">
    <source>
        <dbReference type="EMBL" id="PWE30847.1"/>
    </source>
</evidence>
<accession>A0A2U2CG19</accession>
<protein>
    <recommendedName>
        <fullName evidence="4">Glycosyltransferase RgtA/B/C/D-like domain-containing protein</fullName>
    </recommendedName>
</protein>
<feature type="transmembrane region" description="Helical" evidence="1">
    <location>
        <begin position="78"/>
        <end position="104"/>
    </location>
</feature>
<feature type="transmembrane region" description="Helical" evidence="1">
    <location>
        <begin position="6"/>
        <end position="27"/>
    </location>
</feature>